<comment type="cofactor">
    <cofactor evidence="1 12">
        <name>heme</name>
        <dbReference type="ChEBI" id="CHEBI:30413"/>
    </cofactor>
</comment>
<protein>
    <submittedName>
        <fullName evidence="14">Cytochrome P450 CYP736A360-like protein</fullName>
    </submittedName>
</protein>
<evidence type="ECO:0000256" key="3">
    <source>
        <dbReference type="ARBA" id="ARBA00010617"/>
    </source>
</evidence>
<reference evidence="14" key="1">
    <citation type="submission" date="2022-07" db="EMBL/GenBank/DDBJ databases">
        <title>Decoding the molecular mechanism underlying the furano- and pyranocoumarins biosynthesis.</title>
        <authorList>
            <person name="Zhao Y."/>
        </authorList>
    </citation>
    <scope>NUCLEOTIDE SEQUENCE</scope>
</reference>
<keyword evidence="5 12" id="KW-0479">Metal-binding</keyword>
<evidence type="ECO:0000256" key="1">
    <source>
        <dbReference type="ARBA" id="ARBA00001971"/>
    </source>
</evidence>
<dbReference type="Pfam" id="PF00067">
    <property type="entry name" value="p450"/>
    <property type="match status" value="1"/>
</dbReference>
<dbReference type="GO" id="GO:0020037">
    <property type="term" value="F:heme binding"/>
    <property type="evidence" value="ECO:0007669"/>
    <property type="project" value="InterPro"/>
</dbReference>
<evidence type="ECO:0000313" key="14">
    <source>
        <dbReference type="EMBL" id="WIL06385.1"/>
    </source>
</evidence>
<dbReference type="SUPFAM" id="SSF48264">
    <property type="entry name" value="Cytochrome P450"/>
    <property type="match status" value="1"/>
</dbReference>
<dbReference type="GO" id="GO:0004497">
    <property type="term" value="F:monooxygenase activity"/>
    <property type="evidence" value="ECO:0007669"/>
    <property type="project" value="UniProtKB-KW"/>
</dbReference>
<evidence type="ECO:0000256" key="11">
    <source>
        <dbReference type="ARBA" id="ARBA00023136"/>
    </source>
</evidence>
<evidence type="ECO:0000256" key="5">
    <source>
        <dbReference type="ARBA" id="ARBA00022723"/>
    </source>
</evidence>
<evidence type="ECO:0000256" key="13">
    <source>
        <dbReference type="RuleBase" id="RU000461"/>
    </source>
</evidence>
<evidence type="ECO:0000256" key="9">
    <source>
        <dbReference type="ARBA" id="ARBA00023004"/>
    </source>
</evidence>
<dbReference type="GO" id="GO:0016705">
    <property type="term" value="F:oxidoreductase activity, acting on paired donors, with incorporation or reduction of molecular oxygen"/>
    <property type="evidence" value="ECO:0007669"/>
    <property type="project" value="InterPro"/>
</dbReference>
<keyword evidence="10 13" id="KW-0503">Monooxygenase</keyword>
<feature type="binding site" description="axial binding residue" evidence="12">
    <location>
        <position position="440"/>
    </location>
    <ligand>
        <name>heme</name>
        <dbReference type="ChEBI" id="CHEBI:30413"/>
    </ligand>
    <ligandPart>
        <name>Fe</name>
        <dbReference type="ChEBI" id="CHEBI:18248"/>
    </ligandPart>
</feature>
<evidence type="ECO:0000256" key="12">
    <source>
        <dbReference type="PIRSR" id="PIRSR602401-1"/>
    </source>
</evidence>
<evidence type="ECO:0000256" key="8">
    <source>
        <dbReference type="ARBA" id="ARBA00023002"/>
    </source>
</evidence>
<evidence type="ECO:0000256" key="2">
    <source>
        <dbReference type="ARBA" id="ARBA00004111"/>
    </source>
</evidence>
<evidence type="ECO:0000256" key="10">
    <source>
        <dbReference type="ARBA" id="ARBA00023033"/>
    </source>
</evidence>
<dbReference type="Gene3D" id="1.10.630.10">
    <property type="entry name" value="Cytochrome P450"/>
    <property type="match status" value="1"/>
</dbReference>
<keyword evidence="9 12" id="KW-0408">Iron</keyword>
<evidence type="ECO:0000256" key="7">
    <source>
        <dbReference type="ARBA" id="ARBA00022848"/>
    </source>
</evidence>
<keyword evidence="4 12" id="KW-0349">Heme</keyword>
<accession>A0AAT9UUD5</accession>
<comment type="similarity">
    <text evidence="3 13">Belongs to the cytochrome P450 family.</text>
</comment>
<dbReference type="InterPro" id="IPR001128">
    <property type="entry name" value="Cyt_P450"/>
</dbReference>
<keyword evidence="6" id="KW-0256">Endoplasmic reticulum</keyword>
<dbReference type="PROSITE" id="PS00086">
    <property type="entry name" value="CYTOCHROME_P450"/>
    <property type="match status" value="1"/>
</dbReference>
<comment type="subcellular location">
    <subcellularLocation>
        <location evidence="2">Microsome membrane</location>
        <topology evidence="2">Single-pass membrane protein</topology>
    </subcellularLocation>
</comment>
<dbReference type="EMBL" id="ON934696">
    <property type="protein sequence ID" value="WIL06385.1"/>
    <property type="molecule type" value="mRNA"/>
</dbReference>
<dbReference type="InterPro" id="IPR002401">
    <property type="entry name" value="Cyt_P450_E_grp-I"/>
</dbReference>
<dbReference type="PANTHER" id="PTHR47943:SF9">
    <property type="entry name" value="CYTOCHROME P450"/>
    <property type="match status" value="1"/>
</dbReference>
<dbReference type="InterPro" id="IPR017972">
    <property type="entry name" value="Cyt_P450_CS"/>
</dbReference>
<sequence length="497" mass="56177">MSLVDFVPFLLVAVALWRFIHLRRTLNSHGGHKPPPGPIGLPLIGSLHMLGKLPHRTLYKMSQKYGPIMSLRLGLIPTIVVSSPAAAELFLKTHDAVFANRPKVQFSDSKTMAFSEFGGYWRSVRKFCNMELLSPTKIDSMAGLRREELGFLVEWLKNAAATGQVVNVTDKVAGLIEDMTCRMLLGQSRDDRFNLSEVLNEMTKTTGAFNVADFIPFLAPLDLQGLSRKTQVTGKALDKIMEIIIDEHEQGASDGYKKPNKDFIDVLLSLKSNPPSIHEQLAKNIDRSNIKAIILDIIFGSVETSITAIEWTMAELIRHKRVMKLVQEEIRNVIGDCEFVEERHLSKLDYLHMVVKESMRLHPIIPLLIPHESMEDIVVDGYYIQKKSRIIINSWGLGHDPNIWSENVEEFFPERFIEKDIDLRGKSFELIPFGSGRRSCPGMHLGLTNVKLVIAQLVHSFDWELPFGMSVDALNMDETFGLSLPRTKNLEAIPKIR</sequence>
<dbReference type="GO" id="GO:0005506">
    <property type="term" value="F:iron ion binding"/>
    <property type="evidence" value="ECO:0007669"/>
    <property type="project" value="InterPro"/>
</dbReference>
<keyword evidence="7" id="KW-0492">Microsome</keyword>
<dbReference type="PRINTS" id="PR00463">
    <property type="entry name" value="EP450I"/>
</dbReference>
<evidence type="ECO:0000256" key="4">
    <source>
        <dbReference type="ARBA" id="ARBA00022617"/>
    </source>
</evidence>
<proteinExistence type="evidence at transcript level"/>
<dbReference type="PANTHER" id="PTHR47943">
    <property type="entry name" value="CYTOCHROME P450 93A3-LIKE"/>
    <property type="match status" value="1"/>
</dbReference>
<dbReference type="CDD" id="cd11072">
    <property type="entry name" value="CYP71-like"/>
    <property type="match status" value="1"/>
</dbReference>
<dbReference type="PRINTS" id="PR00385">
    <property type="entry name" value="P450"/>
</dbReference>
<keyword evidence="11" id="KW-0472">Membrane</keyword>
<evidence type="ECO:0000256" key="6">
    <source>
        <dbReference type="ARBA" id="ARBA00022824"/>
    </source>
</evidence>
<dbReference type="AlphaFoldDB" id="A0AAT9UUD5"/>
<keyword evidence="8 13" id="KW-0560">Oxidoreductase</keyword>
<organism evidence="14">
    <name type="scientific">Saposhnikovia divaricata</name>
    <dbReference type="NCBI Taxonomy" id="203717"/>
    <lineage>
        <taxon>Eukaryota</taxon>
        <taxon>Viridiplantae</taxon>
        <taxon>Streptophyta</taxon>
        <taxon>Embryophyta</taxon>
        <taxon>Tracheophyta</taxon>
        <taxon>Spermatophyta</taxon>
        <taxon>Magnoliopsida</taxon>
        <taxon>eudicotyledons</taxon>
        <taxon>Gunneridae</taxon>
        <taxon>Pentapetalae</taxon>
        <taxon>asterids</taxon>
        <taxon>campanulids</taxon>
        <taxon>Apiales</taxon>
        <taxon>Apiaceae</taxon>
        <taxon>Apioideae</taxon>
        <taxon>apioid superclade</taxon>
        <taxon>Selineae</taxon>
        <taxon>Saposhnikovia</taxon>
    </lineage>
</organism>
<dbReference type="FunFam" id="1.10.630.10:FF:000011">
    <property type="entry name" value="Cytochrome P450 83B1"/>
    <property type="match status" value="1"/>
</dbReference>
<name>A0AAT9UUD5_9APIA</name>
<dbReference type="InterPro" id="IPR036396">
    <property type="entry name" value="Cyt_P450_sf"/>
</dbReference>